<protein>
    <recommendedName>
        <fullName evidence="4">YfiR family protein</fullName>
    </recommendedName>
</protein>
<organism evidence="2 3">
    <name type="scientific">Halopseudomonas sabulinigri</name>
    <dbReference type="NCBI Taxonomy" id="472181"/>
    <lineage>
        <taxon>Bacteria</taxon>
        <taxon>Pseudomonadati</taxon>
        <taxon>Pseudomonadota</taxon>
        <taxon>Gammaproteobacteria</taxon>
        <taxon>Pseudomonadales</taxon>
        <taxon>Pseudomonadaceae</taxon>
        <taxon>Halopseudomonas</taxon>
    </lineage>
</organism>
<accession>A0A1H1N0T5</accession>
<dbReference type="RefSeq" id="WP_092283966.1">
    <property type="nucleotide sequence ID" value="NZ_LT629763.1"/>
</dbReference>
<feature type="chain" id="PRO_5009254994" description="YfiR family protein" evidence="1">
    <location>
        <begin position="27"/>
        <end position="195"/>
    </location>
</feature>
<dbReference type="STRING" id="472181.SAMN05216271_0749"/>
<dbReference type="Gene3D" id="3.40.50.2300">
    <property type="match status" value="1"/>
</dbReference>
<feature type="signal peptide" evidence="1">
    <location>
        <begin position="1"/>
        <end position="26"/>
    </location>
</feature>
<dbReference type="AlphaFoldDB" id="A0A1H1N0T5"/>
<reference evidence="3" key="1">
    <citation type="submission" date="2016-10" db="EMBL/GenBank/DDBJ databases">
        <authorList>
            <person name="Varghese N."/>
            <person name="Submissions S."/>
        </authorList>
    </citation>
    <scope>NUCLEOTIDE SEQUENCE [LARGE SCALE GENOMIC DNA]</scope>
    <source>
        <strain evidence="3">JCM 14963</strain>
    </source>
</reference>
<dbReference type="EMBL" id="LT629763">
    <property type="protein sequence ID" value="SDR92604.1"/>
    <property type="molecule type" value="Genomic_DNA"/>
</dbReference>
<evidence type="ECO:0000313" key="3">
    <source>
        <dbReference type="Proteomes" id="UP000243413"/>
    </source>
</evidence>
<sequence length="195" mass="21236">MSVQIRRSTLLTLALGLLCLSLLVCATTANGTDSFSERRVLVGLKLFRTLVAADLDIDTKISGDNQLNLLLVYADDETTATTYQKALEQDVDSLNGTPVSVRVSALSALLQPTSSKPAAIFVSQALRDSERDALVRYSIANNIIVFSPFEEDVERGVLAGLSVQATVRPLINMQTLSAGQFNIKPFYLKVAKHYE</sequence>
<dbReference type="Proteomes" id="UP000243413">
    <property type="component" value="Chromosome I"/>
</dbReference>
<dbReference type="OrthoDB" id="5765973at2"/>
<evidence type="ECO:0008006" key="4">
    <source>
        <dbReference type="Google" id="ProtNLM"/>
    </source>
</evidence>
<gene>
    <name evidence="2" type="ORF">SAMN05216271_0749</name>
</gene>
<evidence type="ECO:0000313" key="2">
    <source>
        <dbReference type="EMBL" id="SDR92604.1"/>
    </source>
</evidence>
<name>A0A1H1N0T5_9GAMM</name>
<keyword evidence="1" id="KW-0732">Signal</keyword>
<proteinExistence type="predicted"/>
<evidence type="ECO:0000256" key="1">
    <source>
        <dbReference type="SAM" id="SignalP"/>
    </source>
</evidence>